<dbReference type="PROSITE" id="PS50949">
    <property type="entry name" value="HTH_GNTR"/>
    <property type="match status" value="1"/>
</dbReference>
<evidence type="ECO:0000256" key="1">
    <source>
        <dbReference type="ARBA" id="ARBA00023015"/>
    </source>
</evidence>
<protein>
    <recommendedName>
        <fullName evidence="4">HTH gntR-type domain-containing protein</fullName>
    </recommendedName>
</protein>
<gene>
    <name evidence="5" type="ORF">COC42_02820</name>
</gene>
<dbReference type="GO" id="GO:0003677">
    <property type="term" value="F:DNA binding"/>
    <property type="evidence" value="ECO:0007669"/>
    <property type="project" value="UniProtKB-KW"/>
</dbReference>
<name>A0A2A4B5K2_9SPHN</name>
<evidence type="ECO:0000313" key="6">
    <source>
        <dbReference type="Proteomes" id="UP000218366"/>
    </source>
</evidence>
<dbReference type="InterPro" id="IPR036390">
    <property type="entry name" value="WH_DNA-bd_sf"/>
</dbReference>
<dbReference type="Gene3D" id="1.10.10.10">
    <property type="entry name" value="Winged helix-like DNA-binding domain superfamily/Winged helix DNA-binding domain"/>
    <property type="match status" value="1"/>
</dbReference>
<keyword evidence="6" id="KW-1185">Reference proteome</keyword>
<feature type="domain" description="HTH gntR-type" evidence="4">
    <location>
        <begin position="5"/>
        <end position="72"/>
    </location>
</feature>
<evidence type="ECO:0000256" key="2">
    <source>
        <dbReference type="ARBA" id="ARBA00023125"/>
    </source>
</evidence>
<proteinExistence type="predicted"/>
<dbReference type="InterPro" id="IPR036388">
    <property type="entry name" value="WH-like_DNA-bd_sf"/>
</dbReference>
<comment type="caution">
    <text evidence="5">The sequence shown here is derived from an EMBL/GenBank/DDBJ whole genome shotgun (WGS) entry which is preliminary data.</text>
</comment>
<dbReference type="SMART" id="SM00345">
    <property type="entry name" value="HTH_GNTR"/>
    <property type="match status" value="1"/>
</dbReference>
<dbReference type="RefSeq" id="WP_096341746.1">
    <property type="nucleotide sequence ID" value="NZ_NWMW01000001.1"/>
</dbReference>
<dbReference type="PANTHER" id="PTHR43537">
    <property type="entry name" value="TRANSCRIPTIONAL REGULATOR, GNTR FAMILY"/>
    <property type="match status" value="1"/>
</dbReference>
<organism evidence="5 6">
    <name type="scientific">Sphingomonas spermidinifaciens</name>
    <dbReference type="NCBI Taxonomy" id="1141889"/>
    <lineage>
        <taxon>Bacteria</taxon>
        <taxon>Pseudomonadati</taxon>
        <taxon>Pseudomonadota</taxon>
        <taxon>Alphaproteobacteria</taxon>
        <taxon>Sphingomonadales</taxon>
        <taxon>Sphingomonadaceae</taxon>
        <taxon>Sphingomonas</taxon>
    </lineage>
</organism>
<keyword evidence="3" id="KW-0804">Transcription</keyword>
<sequence>MNAAGPTAERIYEAVKAYVLRGAFRPGARLDPAVLADRLGSSVTPVRAGLNMLVGEDLVETGTGEGFHMPLIDEPALKDRYAWNAEILGVVLRKPGTRATGMPLVGESGNQAVRTATLFTDIARWSPNVEHARAIARMNDRLHAARVAESTVLGEIDTELDEIAGAAGRRDSARLRPLLARYHRRRIRSAAAILRRLYRMEDPPAE</sequence>
<dbReference type="AlphaFoldDB" id="A0A2A4B5K2"/>
<evidence type="ECO:0000259" key="4">
    <source>
        <dbReference type="PROSITE" id="PS50949"/>
    </source>
</evidence>
<dbReference type="EMBL" id="NWMW01000001">
    <property type="protein sequence ID" value="PCD03347.1"/>
    <property type="molecule type" value="Genomic_DNA"/>
</dbReference>
<dbReference type="GO" id="GO:0003700">
    <property type="term" value="F:DNA-binding transcription factor activity"/>
    <property type="evidence" value="ECO:0007669"/>
    <property type="project" value="InterPro"/>
</dbReference>
<keyword evidence="1" id="KW-0805">Transcription regulation</keyword>
<evidence type="ECO:0000256" key="3">
    <source>
        <dbReference type="ARBA" id="ARBA00023163"/>
    </source>
</evidence>
<reference evidence="5 6" key="1">
    <citation type="submission" date="2017-09" db="EMBL/GenBank/DDBJ databases">
        <title>Sphingomonas spermidinifaciens 9NM-10, whole genome shotgun sequence.</title>
        <authorList>
            <person name="Feng G."/>
            <person name="Zhu H."/>
        </authorList>
    </citation>
    <scope>NUCLEOTIDE SEQUENCE [LARGE SCALE GENOMIC DNA]</scope>
    <source>
        <strain evidence="5 6">9NM-10</strain>
    </source>
</reference>
<accession>A0A2A4B5K2</accession>
<dbReference type="OrthoDB" id="8479543at2"/>
<dbReference type="SUPFAM" id="SSF46785">
    <property type="entry name" value="Winged helix' DNA-binding domain"/>
    <property type="match status" value="1"/>
</dbReference>
<dbReference type="Proteomes" id="UP000218366">
    <property type="component" value="Unassembled WGS sequence"/>
</dbReference>
<keyword evidence="2" id="KW-0238">DNA-binding</keyword>
<dbReference type="PANTHER" id="PTHR43537:SF5">
    <property type="entry name" value="UXU OPERON TRANSCRIPTIONAL REGULATOR"/>
    <property type="match status" value="1"/>
</dbReference>
<evidence type="ECO:0000313" key="5">
    <source>
        <dbReference type="EMBL" id="PCD03347.1"/>
    </source>
</evidence>
<dbReference type="Pfam" id="PF00392">
    <property type="entry name" value="GntR"/>
    <property type="match status" value="1"/>
</dbReference>
<dbReference type="InterPro" id="IPR000524">
    <property type="entry name" value="Tscrpt_reg_HTH_GntR"/>
</dbReference>